<keyword evidence="1" id="KW-0812">Transmembrane</keyword>
<organism evidence="2">
    <name type="scientific">viral metagenome</name>
    <dbReference type="NCBI Taxonomy" id="1070528"/>
    <lineage>
        <taxon>unclassified sequences</taxon>
        <taxon>metagenomes</taxon>
        <taxon>organismal metagenomes</taxon>
    </lineage>
</organism>
<reference evidence="2" key="1">
    <citation type="journal article" date="2020" name="Nature">
        <title>Giant virus diversity and host interactions through global metagenomics.</title>
        <authorList>
            <person name="Schulz F."/>
            <person name="Roux S."/>
            <person name="Paez-Espino D."/>
            <person name="Jungbluth S."/>
            <person name="Walsh D.A."/>
            <person name="Denef V.J."/>
            <person name="McMahon K.D."/>
            <person name="Konstantinidis K.T."/>
            <person name="Eloe-Fadrosh E.A."/>
            <person name="Kyrpides N.C."/>
            <person name="Woyke T."/>
        </authorList>
    </citation>
    <scope>NUCLEOTIDE SEQUENCE</scope>
    <source>
        <strain evidence="2">GVMAG-S-ERX555907-94</strain>
    </source>
</reference>
<proteinExistence type="predicted"/>
<feature type="transmembrane region" description="Helical" evidence="1">
    <location>
        <begin position="39"/>
        <end position="56"/>
    </location>
</feature>
<protein>
    <submittedName>
        <fullName evidence="2">Uncharacterized protein</fullName>
    </submittedName>
</protein>
<dbReference type="AlphaFoldDB" id="A0A6C0L162"/>
<dbReference type="EMBL" id="MN741027">
    <property type="protein sequence ID" value="QHU23303.1"/>
    <property type="molecule type" value="Genomic_DNA"/>
</dbReference>
<evidence type="ECO:0000256" key="1">
    <source>
        <dbReference type="SAM" id="Phobius"/>
    </source>
</evidence>
<keyword evidence="1" id="KW-1133">Transmembrane helix</keyword>
<evidence type="ECO:0000313" key="2">
    <source>
        <dbReference type="EMBL" id="QHU23303.1"/>
    </source>
</evidence>
<accession>A0A6C0L162</accession>
<feature type="transmembrane region" description="Helical" evidence="1">
    <location>
        <begin position="6"/>
        <end position="27"/>
    </location>
</feature>
<keyword evidence="1" id="KW-0472">Membrane</keyword>
<sequence length="74" mass="8268">MEAICVGVATVIIGTLVGSIIGKYLSVDLPALCKKWNKNHIMELCLFLTGFFLHLLCEYSGINRWYCKNGNACR</sequence>
<name>A0A6C0L162_9ZZZZ</name>